<dbReference type="InterPro" id="IPR036406">
    <property type="entry name" value="Coprogen_oxidase_aer_sf"/>
</dbReference>
<reference evidence="1" key="1">
    <citation type="submission" date="2018-05" db="EMBL/GenBank/DDBJ databases">
        <authorList>
            <person name="Lanie J.A."/>
            <person name="Ng W.-L."/>
            <person name="Kazmierczak K.M."/>
            <person name="Andrzejewski T.M."/>
            <person name="Davidsen T.M."/>
            <person name="Wayne K.J."/>
            <person name="Tettelin H."/>
            <person name="Glass J.I."/>
            <person name="Rusch D."/>
            <person name="Podicherti R."/>
            <person name="Tsui H.-C.T."/>
            <person name="Winkler M.E."/>
        </authorList>
    </citation>
    <scope>NUCLEOTIDE SEQUENCE</scope>
</reference>
<dbReference type="Pfam" id="PF01218">
    <property type="entry name" value="Coprogen_oxidas"/>
    <property type="match status" value="1"/>
</dbReference>
<dbReference type="SUPFAM" id="SSF102886">
    <property type="entry name" value="Coproporphyrinogen III oxidase"/>
    <property type="match status" value="1"/>
</dbReference>
<dbReference type="GO" id="GO:0004109">
    <property type="term" value="F:coproporphyrinogen oxidase activity"/>
    <property type="evidence" value="ECO:0007669"/>
    <property type="project" value="InterPro"/>
</dbReference>
<dbReference type="EMBL" id="UINC01009942">
    <property type="protein sequence ID" value="SVA44427.1"/>
    <property type="molecule type" value="Genomic_DNA"/>
</dbReference>
<feature type="non-terminal residue" evidence="1">
    <location>
        <position position="1"/>
    </location>
</feature>
<dbReference type="Gene3D" id="3.40.1500.10">
    <property type="entry name" value="Coproporphyrinogen III oxidase, aerobic"/>
    <property type="match status" value="1"/>
</dbReference>
<accession>A0A381VXR8</accession>
<evidence type="ECO:0000313" key="1">
    <source>
        <dbReference type="EMBL" id="SVA44427.1"/>
    </source>
</evidence>
<evidence type="ECO:0008006" key="2">
    <source>
        <dbReference type="Google" id="ProtNLM"/>
    </source>
</evidence>
<dbReference type="InterPro" id="IPR001260">
    <property type="entry name" value="Coprogen_oxidase_aer"/>
</dbReference>
<organism evidence="1">
    <name type="scientific">marine metagenome</name>
    <dbReference type="NCBI Taxonomy" id="408172"/>
    <lineage>
        <taxon>unclassified sequences</taxon>
        <taxon>metagenomes</taxon>
        <taxon>ecological metagenomes</taxon>
    </lineage>
</organism>
<proteinExistence type="predicted"/>
<protein>
    <recommendedName>
        <fullName evidence="2">Coproporphyrinogen III oxidase</fullName>
    </recommendedName>
</protein>
<gene>
    <name evidence="1" type="ORF">METZ01_LOCUS97281</name>
</gene>
<dbReference type="GO" id="GO:0006779">
    <property type="term" value="P:porphyrin-containing compound biosynthetic process"/>
    <property type="evidence" value="ECO:0007669"/>
    <property type="project" value="InterPro"/>
</dbReference>
<dbReference type="AlphaFoldDB" id="A0A381VXR8"/>
<sequence>IGGLNREQSKFAEQMLSLMENRQQFFLDTIERFNGSRETETRVFDEETALHEVSVARGEVIEKAGWYTNRMKKADPPYVPEMIWGQYFEMDFHPRTPLLGQLHATVYFAYMTDGTSAIAGYMDYTPGTWIDEDIAYMKATVDDVMAENDHDVEHFRQMLYKDYHKDKLRAACIGAAFYARPMLEIDATNVAFVADAHARFVNAYLDVLERRKDAPFTEQDIENQAGMRRRWLEDHLFSDPFTMHVVPYKVWAFADAPPTVSF</sequence>
<name>A0A381VXR8_9ZZZZ</name>